<dbReference type="Gene3D" id="3.90.25.10">
    <property type="entry name" value="UDP-galactose 4-epimerase, domain 1"/>
    <property type="match status" value="1"/>
</dbReference>
<protein>
    <submittedName>
        <fullName evidence="2">UDP-glucose 4-epimerase</fullName>
    </submittedName>
</protein>
<dbReference type="Pfam" id="PF01370">
    <property type="entry name" value="Epimerase"/>
    <property type="match status" value="1"/>
</dbReference>
<evidence type="ECO:0000313" key="3">
    <source>
        <dbReference type="Proteomes" id="UP000007058"/>
    </source>
</evidence>
<dbReference type="OrthoDB" id="9801785at2"/>
<sequence length="341" mass="37010">MTNASPPLHCLVTGGAGFIGSHLVDRLLADGHRVSVIDNFANGREENLADAKASAPDRLTVHRADVADADIIRPMFAGVDWVFHLAAMADIVPSIQDPMLYHRANVDGTIAVLEAARAAGVKRFVYTASSSCYGIPETYPTPETAAPSPMYPYALTKWVGEQYVMHWAQTYDLAAVSLRLFNVYGPRHRTAGTYGAMFGVFLAQRLAGKPYTVVGDGSQTRDFTFVADVADAFVTAANSKISGEIFNVGSDGTYSVNRIIEILGGDKLHIPKRPGEPDCTWADIAKIKRVLGWKPKVSLEEGVGILLGHIDGWRDAPVWTPETIGEATRDWFKYLGKDANG</sequence>
<dbReference type="AlphaFoldDB" id="Q2WBB0"/>
<evidence type="ECO:0000313" key="2">
    <source>
        <dbReference type="EMBL" id="BAE48865.1"/>
    </source>
</evidence>
<gene>
    <name evidence="2" type="ordered locus">amb0061</name>
</gene>
<organism evidence="2 3">
    <name type="scientific">Paramagnetospirillum magneticum (strain ATCC 700264 / AMB-1)</name>
    <name type="common">Magnetospirillum magneticum</name>
    <dbReference type="NCBI Taxonomy" id="342108"/>
    <lineage>
        <taxon>Bacteria</taxon>
        <taxon>Pseudomonadati</taxon>
        <taxon>Pseudomonadota</taxon>
        <taxon>Alphaproteobacteria</taxon>
        <taxon>Rhodospirillales</taxon>
        <taxon>Magnetospirillaceae</taxon>
        <taxon>Paramagnetospirillum</taxon>
    </lineage>
</organism>
<dbReference type="SUPFAM" id="SSF51735">
    <property type="entry name" value="NAD(P)-binding Rossmann-fold domains"/>
    <property type="match status" value="1"/>
</dbReference>
<dbReference type="RefSeq" id="WP_011382508.1">
    <property type="nucleotide sequence ID" value="NC_007626.1"/>
</dbReference>
<dbReference type="HOGENOM" id="CLU_007383_1_7_5"/>
<dbReference type="KEGG" id="mag:amb0061"/>
<feature type="domain" description="NAD-dependent epimerase/dehydratase" evidence="1">
    <location>
        <begin position="11"/>
        <end position="249"/>
    </location>
</feature>
<dbReference type="InterPro" id="IPR036291">
    <property type="entry name" value="NAD(P)-bd_dom_sf"/>
</dbReference>
<evidence type="ECO:0000259" key="1">
    <source>
        <dbReference type="Pfam" id="PF01370"/>
    </source>
</evidence>
<dbReference type="InterPro" id="IPR001509">
    <property type="entry name" value="Epimerase_deHydtase"/>
</dbReference>
<dbReference type="PANTHER" id="PTHR43245:SF13">
    <property type="entry name" value="UDP-D-APIOSE_UDP-D-XYLOSE SYNTHASE 2"/>
    <property type="match status" value="1"/>
</dbReference>
<accession>Q2WBB0</accession>
<dbReference type="PANTHER" id="PTHR43245">
    <property type="entry name" value="BIFUNCTIONAL POLYMYXIN RESISTANCE PROTEIN ARNA"/>
    <property type="match status" value="1"/>
</dbReference>
<dbReference type="CDD" id="cd05256">
    <property type="entry name" value="UDP_AE_SDR_e"/>
    <property type="match status" value="1"/>
</dbReference>
<proteinExistence type="predicted"/>
<dbReference type="EMBL" id="AP007255">
    <property type="protein sequence ID" value="BAE48865.1"/>
    <property type="molecule type" value="Genomic_DNA"/>
</dbReference>
<dbReference type="STRING" id="342108.amb0061"/>
<reference evidence="2 3" key="1">
    <citation type="journal article" date="2005" name="DNA Res.">
        <title>Complete genome sequence of the facultative anaerobic magnetotactic bacterium Magnetospirillum sp. strain AMB-1.</title>
        <authorList>
            <person name="Matsunaga T."/>
            <person name="Okamura Y."/>
            <person name="Fukuda Y."/>
            <person name="Wahyudi A.T."/>
            <person name="Murase Y."/>
            <person name="Takeyama H."/>
        </authorList>
    </citation>
    <scope>NUCLEOTIDE SEQUENCE [LARGE SCALE GENOMIC DNA]</scope>
    <source>
        <strain evidence="3">ATCC 700264 / AMB-1</strain>
    </source>
</reference>
<dbReference type="InterPro" id="IPR050177">
    <property type="entry name" value="Lipid_A_modif_metabolic_enz"/>
</dbReference>
<name>Q2WBB0_PARM1</name>
<keyword evidence="3" id="KW-1185">Reference proteome</keyword>
<dbReference type="Proteomes" id="UP000007058">
    <property type="component" value="Chromosome"/>
</dbReference>
<dbReference type="Gene3D" id="3.40.50.720">
    <property type="entry name" value="NAD(P)-binding Rossmann-like Domain"/>
    <property type="match status" value="1"/>
</dbReference>